<protein>
    <submittedName>
        <fullName evidence="1">Uncharacterized protein</fullName>
    </submittedName>
</protein>
<dbReference type="RefSeq" id="WP_155613762.1">
    <property type="nucleotide sequence ID" value="NZ_WNZX01000001.1"/>
</dbReference>
<organism evidence="1 2">
    <name type="scientific">Paenibacillus validus</name>
    <dbReference type="NCBI Taxonomy" id="44253"/>
    <lineage>
        <taxon>Bacteria</taxon>
        <taxon>Bacillati</taxon>
        <taxon>Bacillota</taxon>
        <taxon>Bacilli</taxon>
        <taxon>Bacillales</taxon>
        <taxon>Paenibacillaceae</taxon>
        <taxon>Paenibacillus</taxon>
    </lineage>
</organism>
<reference evidence="1 2" key="1">
    <citation type="submission" date="2019-11" db="EMBL/GenBank/DDBJ databases">
        <title>Draft genome sequences of five Paenibacillus species of dairy origin.</title>
        <authorList>
            <person name="Olajide A.M."/>
            <person name="Chen S."/>
            <person name="Lapointe G."/>
        </authorList>
    </citation>
    <scope>NUCLEOTIDE SEQUENCE [LARGE SCALE GENOMIC DNA]</scope>
    <source>
        <strain evidence="1 2">2CS3</strain>
    </source>
</reference>
<proteinExistence type="predicted"/>
<name>A0A7X2Z7G0_9BACL</name>
<accession>A0A7X2Z7G0</accession>
<dbReference type="Proteomes" id="UP000450917">
    <property type="component" value="Unassembled WGS sequence"/>
</dbReference>
<sequence length="67" mass="7264">MSRFLVEQPDLGTNSASQFRYFLWISFSGAKGSAQAAVSRRSVWSPARSGVTGFVRGLANGRLRQAA</sequence>
<keyword evidence="2" id="KW-1185">Reference proteome</keyword>
<gene>
    <name evidence="1" type="ORF">GNP93_00475</name>
</gene>
<comment type="caution">
    <text evidence="1">The sequence shown here is derived from an EMBL/GenBank/DDBJ whole genome shotgun (WGS) entry which is preliminary data.</text>
</comment>
<dbReference type="AlphaFoldDB" id="A0A7X2Z7G0"/>
<evidence type="ECO:0000313" key="1">
    <source>
        <dbReference type="EMBL" id="MUG69140.1"/>
    </source>
</evidence>
<evidence type="ECO:0000313" key="2">
    <source>
        <dbReference type="Proteomes" id="UP000450917"/>
    </source>
</evidence>
<dbReference type="EMBL" id="WNZX01000001">
    <property type="protein sequence ID" value="MUG69140.1"/>
    <property type="molecule type" value="Genomic_DNA"/>
</dbReference>